<evidence type="ECO:0000313" key="2">
    <source>
        <dbReference type="EMBL" id="VEL41537.1"/>
    </source>
</evidence>
<gene>
    <name evidence="2" type="ORF">PXEA_LOCUS34977</name>
</gene>
<name>A0A448XPC1_9PLAT</name>
<proteinExistence type="predicted"/>
<dbReference type="AlphaFoldDB" id="A0A448XPC1"/>
<comment type="caution">
    <text evidence="2">The sequence shown here is derived from an EMBL/GenBank/DDBJ whole genome shotgun (WGS) entry which is preliminary data.</text>
</comment>
<keyword evidence="3" id="KW-1185">Reference proteome</keyword>
<evidence type="ECO:0000256" key="1">
    <source>
        <dbReference type="SAM" id="MobiDB-lite"/>
    </source>
</evidence>
<dbReference type="Proteomes" id="UP000784294">
    <property type="component" value="Unassembled WGS sequence"/>
</dbReference>
<dbReference type="EMBL" id="CAAALY010269800">
    <property type="protein sequence ID" value="VEL41537.1"/>
    <property type="molecule type" value="Genomic_DNA"/>
</dbReference>
<feature type="region of interest" description="Disordered" evidence="1">
    <location>
        <begin position="1"/>
        <end position="57"/>
    </location>
</feature>
<evidence type="ECO:0000313" key="3">
    <source>
        <dbReference type="Proteomes" id="UP000784294"/>
    </source>
</evidence>
<accession>A0A448XPC1</accession>
<reference evidence="2" key="1">
    <citation type="submission" date="2018-11" db="EMBL/GenBank/DDBJ databases">
        <authorList>
            <consortium name="Pathogen Informatics"/>
        </authorList>
    </citation>
    <scope>NUCLEOTIDE SEQUENCE</scope>
</reference>
<protein>
    <submittedName>
        <fullName evidence="2">Uncharacterized protein</fullName>
    </submittedName>
</protein>
<organism evidence="2 3">
    <name type="scientific">Protopolystoma xenopodis</name>
    <dbReference type="NCBI Taxonomy" id="117903"/>
    <lineage>
        <taxon>Eukaryota</taxon>
        <taxon>Metazoa</taxon>
        <taxon>Spiralia</taxon>
        <taxon>Lophotrochozoa</taxon>
        <taxon>Platyhelminthes</taxon>
        <taxon>Monogenea</taxon>
        <taxon>Polyopisthocotylea</taxon>
        <taxon>Polystomatidea</taxon>
        <taxon>Polystomatidae</taxon>
        <taxon>Protopolystoma</taxon>
    </lineage>
</organism>
<sequence>MGTYILPVLSPPPSNQPVLVAGQRLSTASDSSHHVLSQSSAPSDSPKGSPDLMGWTSRSELLSPDASMTYLHKNSEYFT</sequence>
<feature type="compositionally biased region" description="Low complexity" evidence="1">
    <location>
        <begin position="34"/>
        <end position="43"/>
    </location>
</feature>